<evidence type="ECO:0000313" key="2">
    <source>
        <dbReference type="Proteomes" id="UP000299102"/>
    </source>
</evidence>
<dbReference type="AlphaFoldDB" id="A0A4C1VD25"/>
<dbReference type="EMBL" id="BGZK01000327">
    <property type="protein sequence ID" value="GBP37048.1"/>
    <property type="molecule type" value="Genomic_DNA"/>
</dbReference>
<protein>
    <submittedName>
        <fullName evidence="1">Uncharacterized protein</fullName>
    </submittedName>
</protein>
<dbReference type="OrthoDB" id="10044505at2759"/>
<dbReference type="Proteomes" id="UP000299102">
    <property type="component" value="Unassembled WGS sequence"/>
</dbReference>
<keyword evidence="2" id="KW-1185">Reference proteome</keyword>
<reference evidence="1 2" key="1">
    <citation type="journal article" date="2019" name="Commun. Biol.">
        <title>The bagworm genome reveals a unique fibroin gene that provides high tensile strength.</title>
        <authorList>
            <person name="Kono N."/>
            <person name="Nakamura H."/>
            <person name="Ohtoshi R."/>
            <person name="Tomita M."/>
            <person name="Numata K."/>
            <person name="Arakawa K."/>
        </authorList>
    </citation>
    <scope>NUCLEOTIDE SEQUENCE [LARGE SCALE GENOMIC DNA]</scope>
</reference>
<organism evidence="1 2">
    <name type="scientific">Eumeta variegata</name>
    <name type="common">Bagworm moth</name>
    <name type="synonym">Eumeta japonica</name>
    <dbReference type="NCBI Taxonomy" id="151549"/>
    <lineage>
        <taxon>Eukaryota</taxon>
        <taxon>Metazoa</taxon>
        <taxon>Ecdysozoa</taxon>
        <taxon>Arthropoda</taxon>
        <taxon>Hexapoda</taxon>
        <taxon>Insecta</taxon>
        <taxon>Pterygota</taxon>
        <taxon>Neoptera</taxon>
        <taxon>Endopterygota</taxon>
        <taxon>Lepidoptera</taxon>
        <taxon>Glossata</taxon>
        <taxon>Ditrysia</taxon>
        <taxon>Tineoidea</taxon>
        <taxon>Psychidae</taxon>
        <taxon>Oiketicinae</taxon>
        <taxon>Eumeta</taxon>
    </lineage>
</organism>
<accession>A0A4C1VD25</accession>
<proteinExistence type="predicted"/>
<sequence>MAVRIAIGAVALHICESEGFAIGCRSCHNFPRNIGRRFLPYKAMSLFPGRVLGKCRVQPEPVARLLTHRPCMWPSIETMSDRKALQSTMRWKDTSADLAATFQGRQLRRSADSKAKNKKKTYF</sequence>
<name>A0A4C1VD25_EUMVA</name>
<comment type="caution">
    <text evidence="1">The sequence shown here is derived from an EMBL/GenBank/DDBJ whole genome shotgun (WGS) entry which is preliminary data.</text>
</comment>
<gene>
    <name evidence="1" type="ORF">EVAR_31046_1</name>
</gene>
<evidence type="ECO:0000313" key="1">
    <source>
        <dbReference type="EMBL" id="GBP37048.1"/>
    </source>
</evidence>